<evidence type="ECO:0000256" key="1">
    <source>
        <dbReference type="ARBA" id="ARBA00023015"/>
    </source>
</evidence>
<dbReference type="AlphaFoldDB" id="A0A165JMY6"/>
<dbReference type="EMBL" id="KV426274">
    <property type="protein sequence ID" value="KZV83391.1"/>
    <property type="molecule type" value="Genomic_DNA"/>
</dbReference>
<dbReference type="PROSITE" id="PS00463">
    <property type="entry name" value="ZN2_CY6_FUNGAL_1"/>
    <property type="match status" value="1"/>
</dbReference>
<evidence type="ECO:0000256" key="4">
    <source>
        <dbReference type="ARBA" id="ARBA00023242"/>
    </source>
</evidence>
<dbReference type="OrthoDB" id="39175at2759"/>
<dbReference type="GO" id="GO:0000981">
    <property type="term" value="F:DNA-binding transcription factor activity, RNA polymerase II-specific"/>
    <property type="evidence" value="ECO:0007669"/>
    <property type="project" value="InterPro"/>
</dbReference>
<evidence type="ECO:0000313" key="9">
    <source>
        <dbReference type="Proteomes" id="UP000077266"/>
    </source>
</evidence>
<dbReference type="GO" id="GO:0008270">
    <property type="term" value="F:zinc ion binding"/>
    <property type="evidence" value="ECO:0007669"/>
    <property type="project" value="InterPro"/>
</dbReference>
<organism evidence="8 9">
    <name type="scientific">Exidia glandulosa HHB12029</name>
    <dbReference type="NCBI Taxonomy" id="1314781"/>
    <lineage>
        <taxon>Eukaryota</taxon>
        <taxon>Fungi</taxon>
        <taxon>Dikarya</taxon>
        <taxon>Basidiomycota</taxon>
        <taxon>Agaricomycotina</taxon>
        <taxon>Agaricomycetes</taxon>
        <taxon>Auriculariales</taxon>
        <taxon>Exidiaceae</taxon>
        <taxon>Exidia</taxon>
    </lineage>
</organism>
<dbReference type="EMBL" id="KV425963">
    <property type="protein sequence ID" value="KZV95083.1"/>
    <property type="molecule type" value="Genomic_DNA"/>
</dbReference>
<dbReference type="InterPro" id="IPR001138">
    <property type="entry name" value="Zn2Cys6_DnaBD"/>
</dbReference>
<dbReference type="Proteomes" id="UP000077266">
    <property type="component" value="Unassembled WGS sequence"/>
</dbReference>
<sequence length="137" mass="15757">MTVHEEQSRSSAAGRRVKHVSRSCKECRRRKTKCNGDPLGCNGCRDRGVPCDYTGLADKRHTRVVMKDLQDDIKRQAVIIESLRKELDRLRGTNEYSDEEFDSRDNRQYERSSGSRSQSCDDVAMIDALERDVKVEC</sequence>
<gene>
    <name evidence="7" type="ORF">EXIGLDRAFT_728425</name>
    <name evidence="8" type="ORF">EXIGLDRAFT_735985</name>
</gene>
<proteinExistence type="predicted"/>
<keyword evidence="2" id="KW-0238">DNA-binding</keyword>
<name>A0A165JMY6_EXIGL</name>
<dbReference type="PANTHER" id="PTHR47424">
    <property type="entry name" value="REGULATORY PROTEIN GAL4"/>
    <property type="match status" value="1"/>
</dbReference>
<dbReference type="PANTHER" id="PTHR47424:SF3">
    <property type="entry name" value="REGULATORY PROTEIN GAL4"/>
    <property type="match status" value="1"/>
</dbReference>
<evidence type="ECO:0000313" key="7">
    <source>
        <dbReference type="EMBL" id="KZV83391.1"/>
    </source>
</evidence>
<protein>
    <recommendedName>
        <fullName evidence="6">Zn(2)-C6 fungal-type domain-containing protein</fullName>
    </recommendedName>
</protein>
<evidence type="ECO:0000256" key="2">
    <source>
        <dbReference type="ARBA" id="ARBA00023125"/>
    </source>
</evidence>
<dbReference type="CDD" id="cd00067">
    <property type="entry name" value="GAL4"/>
    <property type="match status" value="1"/>
</dbReference>
<dbReference type="Gene3D" id="4.10.240.10">
    <property type="entry name" value="Zn(2)-C6 fungal-type DNA-binding domain"/>
    <property type="match status" value="1"/>
</dbReference>
<dbReference type="SUPFAM" id="SSF57701">
    <property type="entry name" value="Zn2/Cys6 DNA-binding domain"/>
    <property type="match status" value="1"/>
</dbReference>
<keyword evidence="1" id="KW-0805">Transcription regulation</keyword>
<dbReference type="Pfam" id="PF00172">
    <property type="entry name" value="Zn_clus"/>
    <property type="match status" value="1"/>
</dbReference>
<dbReference type="InterPro" id="IPR051127">
    <property type="entry name" value="Fungal_SecMet_Regulators"/>
</dbReference>
<dbReference type="GO" id="GO:0003677">
    <property type="term" value="F:DNA binding"/>
    <property type="evidence" value="ECO:0007669"/>
    <property type="project" value="UniProtKB-KW"/>
</dbReference>
<keyword evidence="3" id="KW-0804">Transcription</keyword>
<evidence type="ECO:0000256" key="3">
    <source>
        <dbReference type="ARBA" id="ARBA00023163"/>
    </source>
</evidence>
<evidence type="ECO:0000313" key="8">
    <source>
        <dbReference type="EMBL" id="KZV95083.1"/>
    </source>
</evidence>
<keyword evidence="9" id="KW-1185">Reference proteome</keyword>
<dbReference type="SMART" id="SM00066">
    <property type="entry name" value="GAL4"/>
    <property type="match status" value="1"/>
</dbReference>
<accession>A0A165JMY6</accession>
<feature type="region of interest" description="Disordered" evidence="5">
    <location>
        <begin position="94"/>
        <end position="119"/>
    </location>
</feature>
<reference evidence="8 9" key="1">
    <citation type="journal article" date="2016" name="Mol. Biol. Evol.">
        <title>Comparative Genomics of Early-Diverging Mushroom-Forming Fungi Provides Insights into the Origins of Lignocellulose Decay Capabilities.</title>
        <authorList>
            <person name="Nagy L.G."/>
            <person name="Riley R."/>
            <person name="Tritt A."/>
            <person name="Adam C."/>
            <person name="Daum C."/>
            <person name="Floudas D."/>
            <person name="Sun H."/>
            <person name="Yadav J.S."/>
            <person name="Pangilinan J."/>
            <person name="Larsson K.H."/>
            <person name="Matsuura K."/>
            <person name="Barry K."/>
            <person name="Labutti K."/>
            <person name="Kuo R."/>
            <person name="Ohm R.A."/>
            <person name="Bhattacharya S.S."/>
            <person name="Shirouzu T."/>
            <person name="Yoshinaga Y."/>
            <person name="Martin F.M."/>
            <person name="Grigoriev I.V."/>
            <person name="Hibbett D.S."/>
        </authorList>
    </citation>
    <scope>NUCLEOTIDE SEQUENCE [LARGE SCALE GENOMIC DNA]</scope>
    <source>
        <strain evidence="8 9">HHB12029</strain>
    </source>
</reference>
<evidence type="ECO:0000256" key="5">
    <source>
        <dbReference type="SAM" id="MobiDB-lite"/>
    </source>
</evidence>
<dbReference type="PROSITE" id="PS50048">
    <property type="entry name" value="ZN2_CY6_FUNGAL_2"/>
    <property type="match status" value="1"/>
</dbReference>
<dbReference type="InterPro" id="IPR036864">
    <property type="entry name" value="Zn2-C6_fun-type_DNA-bd_sf"/>
</dbReference>
<evidence type="ECO:0000259" key="6">
    <source>
        <dbReference type="PROSITE" id="PS50048"/>
    </source>
</evidence>
<keyword evidence="4" id="KW-0539">Nucleus</keyword>
<feature type="domain" description="Zn(2)-C6 fungal-type" evidence="6">
    <location>
        <begin position="23"/>
        <end position="53"/>
    </location>
</feature>